<dbReference type="Pfam" id="PF00106">
    <property type="entry name" value="adh_short"/>
    <property type="match status" value="1"/>
</dbReference>
<proteinExistence type="predicted"/>
<dbReference type="AlphaFoldDB" id="A0AAD7EGT0"/>
<reference evidence="2" key="1">
    <citation type="submission" date="2023-03" db="EMBL/GenBank/DDBJ databases">
        <title>Massive genome expansion in bonnet fungi (Mycena s.s.) driven by repeated elements and novel gene families across ecological guilds.</title>
        <authorList>
            <consortium name="Lawrence Berkeley National Laboratory"/>
            <person name="Harder C.B."/>
            <person name="Miyauchi S."/>
            <person name="Viragh M."/>
            <person name="Kuo A."/>
            <person name="Thoen E."/>
            <person name="Andreopoulos B."/>
            <person name="Lu D."/>
            <person name="Skrede I."/>
            <person name="Drula E."/>
            <person name="Henrissat B."/>
            <person name="Morin E."/>
            <person name="Kohler A."/>
            <person name="Barry K."/>
            <person name="LaButti K."/>
            <person name="Morin E."/>
            <person name="Salamov A."/>
            <person name="Lipzen A."/>
            <person name="Mereny Z."/>
            <person name="Hegedus B."/>
            <person name="Baldrian P."/>
            <person name="Stursova M."/>
            <person name="Weitz H."/>
            <person name="Taylor A."/>
            <person name="Grigoriev I.V."/>
            <person name="Nagy L.G."/>
            <person name="Martin F."/>
            <person name="Kauserud H."/>
        </authorList>
    </citation>
    <scope>NUCLEOTIDE SEQUENCE</scope>
    <source>
        <strain evidence="2">CBHHK002</strain>
    </source>
</reference>
<accession>A0AAD7EGT0</accession>
<name>A0AAD7EGT0_9AGAR</name>
<dbReference type="Gene3D" id="3.40.50.720">
    <property type="entry name" value="NAD(P)-binding Rossmann-like Domain"/>
    <property type="match status" value="1"/>
</dbReference>
<comment type="caution">
    <text evidence="2">The sequence shown here is derived from an EMBL/GenBank/DDBJ whole genome shotgun (WGS) entry which is preliminary data.</text>
</comment>
<dbReference type="InterPro" id="IPR036291">
    <property type="entry name" value="NAD(P)-bd_dom_sf"/>
</dbReference>
<evidence type="ECO:0000256" key="1">
    <source>
        <dbReference type="ARBA" id="ARBA00023002"/>
    </source>
</evidence>
<evidence type="ECO:0000313" key="3">
    <source>
        <dbReference type="Proteomes" id="UP001218218"/>
    </source>
</evidence>
<evidence type="ECO:0000313" key="2">
    <source>
        <dbReference type="EMBL" id="KAJ7319371.1"/>
    </source>
</evidence>
<evidence type="ECO:0008006" key="4">
    <source>
        <dbReference type="Google" id="ProtNLM"/>
    </source>
</evidence>
<keyword evidence="3" id="KW-1185">Reference proteome</keyword>
<dbReference type="PRINTS" id="PR00081">
    <property type="entry name" value="GDHRDH"/>
</dbReference>
<dbReference type="InterPro" id="IPR002347">
    <property type="entry name" value="SDR_fam"/>
</dbReference>
<sequence length="344" mass="38374">MKPKISERLKWQRVKNQPPVVSGDLSGKTVCVLGANTGIGFETCKHFANMNAGRIILACRSEARGQEAVQRLEQETGYAKGELWIIDLSDFRSVRQFADRWENDGGRLDIIVANAAMEPGKHVLTKDGWDSTVQVNHLSTSFVILLLLPRILKTARDHGSLSRIVLVSSELLYDITVEKDARDKPGNIIRTLASAEYLKDTRRMRELYSVTKLMNLFFARALNAHLGPSAPVIVNAVAPGFCVSELRRDLSGGFKYMVKVFEYMFALPTECGSRRLVWAAVGLPNAPDSLRGQYINCCEVWEPSDFVIGADGRKCQQDIWIETLAILDKLDPRISEVADTYLAA</sequence>
<organism evidence="2 3">
    <name type="scientific">Mycena albidolilacea</name>
    <dbReference type="NCBI Taxonomy" id="1033008"/>
    <lineage>
        <taxon>Eukaryota</taxon>
        <taxon>Fungi</taxon>
        <taxon>Dikarya</taxon>
        <taxon>Basidiomycota</taxon>
        <taxon>Agaricomycotina</taxon>
        <taxon>Agaricomycetes</taxon>
        <taxon>Agaricomycetidae</taxon>
        <taxon>Agaricales</taxon>
        <taxon>Marasmiineae</taxon>
        <taxon>Mycenaceae</taxon>
        <taxon>Mycena</taxon>
    </lineage>
</organism>
<keyword evidence="1" id="KW-0560">Oxidoreductase</keyword>
<protein>
    <recommendedName>
        <fullName evidence="4">Retinol dehydrogenase 12</fullName>
    </recommendedName>
</protein>
<dbReference type="Proteomes" id="UP001218218">
    <property type="component" value="Unassembled WGS sequence"/>
</dbReference>
<gene>
    <name evidence="2" type="ORF">DFH08DRAFT_391217</name>
</gene>
<dbReference type="PANTHER" id="PTHR43157">
    <property type="entry name" value="PHOSPHATIDYLINOSITOL-GLYCAN BIOSYNTHESIS CLASS F PROTEIN-RELATED"/>
    <property type="match status" value="1"/>
</dbReference>
<dbReference type="PANTHER" id="PTHR43157:SF31">
    <property type="entry name" value="PHOSPHATIDYLINOSITOL-GLYCAN BIOSYNTHESIS CLASS F PROTEIN"/>
    <property type="match status" value="1"/>
</dbReference>
<dbReference type="EMBL" id="JARIHO010000054">
    <property type="protein sequence ID" value="KAJ7319371.1"/>
    <property type="molecule type" value="Genomic_DNA"/>
</dbReference>
<dbReference type="GO" id="GO:0016491">
    <property type="term" value="F:oxidoreductase activity"/>
    <property type="evidence" value="ECO:0007669"/>
    <property type="project" value="UniProtKB-KW"/>
</dbReference>
<dbReference type="SUPFAM" id="SSF51735">
    <property type="entry name" value="NAD(P)-binding Rossmann-fold domains"/>
    <property type="match status" value="1"/>
</dbReference>